<dbReference type="AlphaFoldDB" id="A0AAV0AI80"/>
<evidence type="ECO:0000313" key="1">
    <source>
        <dbReference type="EMBL" id="CAH7667289.1"/>
    </source>
</evidence>
<protein>
    <submittedName>
        <fullName evidence="1">Uncharacterized protein</fullName>
    </submittedName>
</protein>
<dbReference type="Proteomes" id="UP001153365">
    <property type="component" value="Unassembled WGS sequence"/>
</dbReference>
<proteinExistence type="predicted"/>
<keyword evidence="2" id="KW-1185">Reference proteome</keyword>
<reference evidence="1" key="1">
    <citation type="submission" date="2022-06" db="EMBL/GenBank/DDBJ databases">
        <authorList>
            <consortium name="SYNGENTA / RWTH Aachen University"/>
        </authorList>
    </citation>
    <scope>NUCLEOTIDE SEQUENCE</scope>
</reference>
<name>A0AAV0AI80_PHAPC</name>
<organism evidence="1 2">
    <name type="scientific">Phakopsora pachyrhizi</name>
    <name type="common">Asian soybean rust disease fungus</name>
    <dbReference type="NCBI Taxonomy" id="170000"/>
    <lineage>
        <taxon>Eukaryota</taxon>
        <taxon>Fungi</taxon>
        <taxon>Dikarya</taxon>
        <taxon>Basidiomycota</taxon>
        <taxon>Pucciniomycotina</taxon>
        <taxon>Pucciniomycetes</taxon>
        <taxon>Pucciniales</taxon>
        <taxon>Phakopsoraceae</taxon>
        <taxon>Phakopsora</taxon>
    </lineage>
</organism>
<gene>
    <name evidence="1" type="ORF">PPACK8108_LOCUS1694</name>
</gene>
<comment type="caution">
    <text evidence="1">The sequence shown here is derived from an EMBL/GenBank/DDBJ whole genome shotgun (WGS) entry which is preliminary data.</text>
</comment>
<dbReference type="EMBL" id="CALTRL010000248">
    <property type="protein sequence ID" value="CAH7667289.1"/>
    <property type="molecule type" value="Genomic_DNA"/>
</dbReference>
<sequence>MAKDFLEHLGEFTDSDYNFFDRYISTSPAELEDEMIEGCNSFAKDFVDPRYRKSLLLQAGISASQVEHAIVKLKSKYSKSIRSLSVQHEESFSSQLSHSPQSLSIESQLLNDFQMVEAMPQGSYDDCLTQKR</sequence>
<evidence type="ECO:0000313" key="2">
    <source>
        <dbReference type="Proteomes" id="UP001153365"/>
    </source>
</evidence>
<accession>A0AAV0AI80</accession>